<feature type="non-terminal residue" evidence="1">
    <location>
        <position position="1"/>
    </location>
</feature>
<dbReference type="EMBL" id="UINC01058066">
    <property type="protein sequence ID" value="SVB79917.1"/>
    <property type="molecule type" value="Genomic_DNA"/>
</dbReference>
<gene>
    <name evidence="1" type="ORF">METZ01_LOCUS232771</name>
</gene>
<accession>A0A382GYY2</accession>
<dbReference type="AlphaFoldDB" id="A0A382GYY2"/>
<sequence>VQLHIEKCAVWIGLVILLSSCGGGGGGSGKANQLLNFLESSVSVVWTLGG</sequence>
<feature type="non-terminal residue" evidence="1">
    <location>
        <position position="50"/>
    </location>
</feature>
<evidence type="ECO:0000313" key="1">
    <source>
        <dbReference type="EMBL" id="SVB79917.1"/>
    </source>
</evidence>
<proteinExistence type="predicted"/>
<organism evidence="1">
    <name type="scientific">marine metagenome</name>
    <dbReference type="NCBI Taxonomy" id="408172"/>
    <lineage>
        <taxon>unclassified sequences</taxon>
        <taxon>metagenomes</taxon>
        <taxon>ecological metagenomes</taxon>
    </lineage>
</organism>
<reference evidence="1" key="1">
    <citation type="submission" date="2018-05" db="EMBL/GenBank/DDBJ databases">
        <authorList>
            <person name="Lanie J.A."/>
            <person name="Ng W.-L."/>
            <person name="Kazmierczak K.M."/>
            <person name="Andrzejewski T.M."/>
            <person name="Davidsen T.M."/>
            <person name="Wayne K.J."/>
            <person name="Tettelin H."/>
            <person name="Glass J.I."/>
            <person name="Rusch D."/>
            <person name="Podicherti R."/>
            <person name="Tsui H.-C.T."/>
            <person name="Winkler M.E."/>
        </authorList>
    </citation>
    <scope>NUCLEOTIDE SEQUENCE</scope>
</reference>
<name>A0A382GYY2_9ZZZZ</name>
<protein>
    <submittedName>
        <fullName evidence="1">Uncharacterized protein</fullName>
    </submittedName>
</protein>